<dbReference type="EC" id="1.1.1.2" evidence="7"/>
<keyword evidence="4 8" id="KW-0862">Zinc</keyword>
<keyword evidence="11" id="KW-1185">Reference proteome</keyword>
<dbReference type="InterPro" id="IPR011032">
    <property type="entry name" value="GroES-like_sf"/>
</dbReference>
<dbReference type="SMART" id="SM00829">
    <property type="entry name" value="PKS_ER"/>
    <property type="match status" value="1"/>
</dbReference>
<dbReference type="SUPFAM" id="SSF50129">
    <property type="entry name" value="GroES-like"/>
    <property type="match status" value="1"/>
</dbReference>
<dbReference type="InterPro" id="IPR036291">
    <property type="entry name" value="NAD(P)-bd_dom_sf"/>
</dbReference>
<reference evidence="10" key="2">
    <citation type="submission" date="2020-09" db="EMBL/GenBank/DDBJ databases">
        <authorList>
            <person name="Sun Q."/>
            <person name="Zhou Y."/>
        </authorList>
    </citation>
    <scope>NUCLEOTIDE SEQUENCE</scope>
    <source>
        <strain evidence="10">CGMCC 1.12921</strain>
    </source>
</reference>
<organism evidence="10 11">
    <name type="scientific">Aquisalinus flavus</name>
    <dbReference type="NCBI Taxonomy" id="1526572"/>
    <lineage>
        <taxon>Bacteria</taxon>
        <taxon>Pseudomonadati</taxon>
        <taxon>Pseudomonadota</taxon>
        <taxon>Alphaproteobacteria</taxon>
        <taxon>Parvularculales</taxon>
        <taxon>Parvularculaceae</taxon>
        <taxon>Aquisalinus</taxon>
    </lineage>
</organism>
<name>A0A8J2V6R3_9PROT</name>
<dbReference type="Gene3D" id="3.40.50.720">
    <property type="entry name" value="NAD(P)-binding Rossmann-like Domain"/>
    <property type="match status" value="1"/>
</dbReference>
<dbReference type="Pfam" id="PF08240">
    <property type="entry name" value="ADH_N"/>
    <property type="match status" value="1"/>
</dbReference>
<evidence type="ECO:0000256" key="1">
    <source>
        <dbReference type="ARBA" id="ARBA00001947"/>
    </source>
</evidence>
<dbReference type="CDD" id="cd05283">
    <property type="entry name" value="CAD1"/>
    <property type="match status" value="1"/>
</dbReference>
<evidence type="ECO:0000256" key="3">
    <source>
        <dbReference type="ARBA" id="ARBA00022723"/>
    </source>
</evidence>
<dbReference type="FunFam" id="3.90.180.10:FF:000018">
    <property type="entry name" value="NAD(P)-dependent alcohol dehydrogenase"/>
    <property type="match status" value="1"/>
</dbReference>
<feature type="domain" description="Enoyl reductase (ER)" evidence="9">
    <location>
        <begin position="13"/>
        <end position="334"/>
    </location>
</feature>
<dbReference type="Gene3D" id="3.90.180.10">
    <property type="entry name" value="Medium-chain alcohol dehydrogenases, catalytic domain"/>
    <property type="match status" value="1"/>
</dbReference>
<dbReference type="InterPro" id="IPR013154">
    <property type="entry name" value="ADH-like_N"/>
</dbReference>
<comment type="cofactor">
    <cofactor evidence="1 8">
        <name>Zn(2+)</name>
        <dbReference type="ChEBI" id="CHEBI:29105"/>
    </cofactor>
</comment>
<dbReference type="PROSITE" id="PS00059">
    <property type="entry name" value="ADH_ZINC"/>
    <property type="match status" value="1"/>
</dbReference>
<keyword evidence="6" id="KW-0560">Oxidoreductase</keyword>
<dbReference type="Proteomes" id="UP000613582">
    <property type="component" value="Unassembled WGS sequence"/>
</dbReference>
<dbReference type="InterPro" id="IPR002328">
    <property type="entry name" value="ADH_Zn_CS"/>
</dbReference>
<evidence type="ECO:0000259" key="9">
    <source>
        <dbReference type="SMART" id="SM00829"/>
    </source>
</evidence>
<dbReference type="InterPro" id="IPR013149">
    <property type="entry name" value="ADH-like_C"/>
</dbReference>
<comment type="similarity">
    <text evidence="2 8">Belongs to the zinc-containing alcohol dehydrogenase family.</text>
</comment>
<evidence type="ECO:0000313" key="10">
    <source>
        <dbReference type="EMBL" id="GGC95693.1"/>
    </source>
</evidence>
<dbReference type="EMBL" id="BMGH01000001">
    <property type="protein sequence ID" value="GGC95693.1"/>
    <property type="molecule type" value="Genomic_DNA"/>
</dbReference>
<evidence type="ECO:0000256" key="2">
    <source>
        <dbReference type="ARBA" id="ARBA00008072"/>
    </source>
</evidence>
<keyword evidence="5" id="KW-0521">NADP</keyword>
<evidence type="ECO:0000256" key="8">
    <source>
        <dbReference type="RuleBase" id="RU361277"/>
    </source>
</evidence>
<accession>A0A8J2V6R3</accession>
<proteinExistence type="inferred from homology"/>
<dbReference type="RefSeq" id="WP_188159313.1">
    <property type="nucleotide sequence ID" value="NZ_BMGH01000001.1"/>
</dbReference>
<dbReference type="Pfam" id="PF00107">
    <property type="entry name" value="ADH_zinc_N"/>
    <property type="match status" value="1"/>
</dbReference>
<dbReference type="InterPro" id="IPR047109">
    <property type="entry name" value="CAD-like"/>
</dbReference>
<dbReference type="GO" id="GO:0008270">
    <property type="term" value="F:zinc ion binding"/>
    <property type="evidence" value="ECO:0007669"/>
    <property type="project" value="InterPro"/>
</dbReference>
<keyword evidence="3 8" id="KW-0479">Metal-binding</keyword>
<dbReference type="SUPFAM" id="SSF51735">
    <property type="entry name" value="NAD(P)-binding Rossmann-fold domains"/>
    <property type="match status" value="1"/>
</dbReference>
<evidence type="ECO:0000256" key="5">
    <source>
        <dbReference type="ARBA" id="ARBA00022857"/>
    </source>
</evidence>
<evidence type="ECO:0000256" key="7">
    <source>
        <dbReference type="ARBA" id="ARBA00024074"/>
    </source>
</evidence>
<sequence length="336" mass="35775">MTTINAWAAKEAGAKLEPFTYETGELGSDEVEVDVTSCGICHSDLSMLNNEWGMAKYPFVPGHEVIGTVAKIGSAVKGLKEGQTVGVGWMAHSCLHCHQCLSGEQHHCPEAIGTIVGRHGGFADKVRAQAAWTVPLPDGITPEEAGPLFCGGVTVFSPIVDYGVKPTDRVGVVGIGGLGHMALKFLKAWGCEVWAFTTSPDKEEEAKRLGAHKVANTRDKEALKELAGKFDFILSTVNVPLPYGDYIGALAPRGRFVTVGAMVSEPMAVPAFSLIAGAKLVGGSDIGSPARIATMLEFCARHGIAPQTETYPMDKVNEAMAHLEEGKARYRIVLTR</sequence>
<protein>
    <recommendedName>
        <fullName evidence="7">alcohol dehydrogenase (NADP(+))</fullName>
        <ecNumber evidence="7">1.1.1.2</ecNumber>
    </recommendedName>
</protein>
<comment type="caution">
    <text evidence="10">The sequence shown here is derived from an EMBL/GenBank/DDBJ whole genome shotgun (WGS) entry which is preliminary data.</text>
</comment>
<evidence type="ECO:0000313" key="11">
    <source>
        <dbReference type="Proteomes" id="UP000613582"/>
    </source>
</evidence>
<dbReference type="GO" id="GO:0008106">
    <property type="term" value="F:alcohol dehydrogenase (NADP+) activity"/>
    <property type="evidence" value="ECO:0007669"/>
    <property type="project" value="UniProtKB-EC"/>
</dbReference>
<dbReference type="AlphaFoldDB" id="A0A8J2V6R3"/>
<dbReference type="PANTHER" id="PTHR42683">
    <property type="entry name" value="ALDEHYDE REDUCTASE"/>
    <property type="match status" value="1"/>
</dbReference>
<evidence type="ECO:0000256" key="6">
    <source>
        <dbReference type="ARBA" id="ARBA00023002"/>
    </source>
</evidence>
<dbReference type="InterPro" id="IPR029752">
    <property type="entry name" value="D-isomer_DH_CS1"/>
</dbReference>
<dbReference type="PROSITE" id="PS00065">
    <property type="entry name" value="D_2_HYDROXYACID_DH_1"/>
    <property type="match status" value="1"/>
</dbReference>
<evidence type="ECO:0000256" key="4">
    <source>
        <dbReference type="ARBA" id="ARBA00022833"/>
    </source>
</evidence>
<reference evidence="10" key="1">
    <citation type="journal article" date="2014" name="Int. J. Syst. Evol. Microbiol.">
        <title>Complete genome sequence of Corynebacterium casei LMG S-19264T (=DSM 44701T), isolated from a smear-ripened cheese.</title>
        <authorList>
            <consortium name="US DOE Joint Genome Institute (JGI-PGF)"/>
            <person name="Walter F."/>
            <person name="Albersmeier A."/>
            <person name="Kalinowski J."/>
            <person name="Ruckert C."/>
        </authorList>
    </citation>
    <scope>NUCLEOTIDE SEQUENCE</scope>
    <source>
        <strain evidence="10">CGMCC 1.12921</strain>
    </source>
</reference>
<dbReference type="FunFam" id="3.40.50.720:FF:000022">
    <property type="entry name" value="Cinnamyl alcohol dehydrogenase"/>
    <property type="match status" value="1"/>
</dbReference>
<dbReference type="InterPro" id="IPR020843">
    <property type="entry name" value="ER"/>
</dbReference>
<gene>
    <name evidence="10" type="ORF">GCM10011342_00590</name>
</gene>